<feature type="compositionally biased region" description="Basic residues" evidence="1">
    <location>
        <begin position="403"/>
        <end position="412"/>
    </location>
</feature>
<organism evidence="3 4">
    <name type="scientific">Trichonephila clavata</name>
    <name type="common">Joro spider</name>
    <name type="synonym">Nephila clavata</name>
    <dbReference type="NCBI Taxonomy" id="2740835"/>
    <lineage>
        <taxon>Eukaryota</taxon>
        <taxon>Metazoa</taxon>
        <taxon>Ecdysozoa</taxon>
        <taxon>Arthropoda</taxon>
        <taxon>Chelicerata</taxon>
        <taxon>Arachnida</taxon>
        <taxon>Araneae</taxon>
        <taxon>Araneomorphae</taxon>
        <taxon>Entelegynae</taxon>
        <taxon>Araneoidea</taxon>
        <taxon>Nephilidae</taxon>
        <taxon>Trichonephila</taxon>
    </lineage>
</organism>
<dbReference type="PROSITE" id="PS50982">
    <property type="entry name" value="MBD"/>
    <property type="match status" value="1"/>
</dbReference>
<dbReference type="OrthoDB" id="6436604at2759"/>
<dbReference type="GO" id="GO:0003677">
    <property type="term" value="F:DNA binding"/>
    <property type="evidence" value="ECO:0007669"/>
    <property type="project" value="InterPro"/>
</dbReference>
<evidence type="ECO:0000259" key="2">
    <source>
        <dbReference type="PROSITE" id="PS50982"/>
    </source>
</evidence>
<dbReference type="SMART" id="SM00391">
    <property type="entry name" value="MBD"/>
    <property type="match status" value="1"/>
</dbReference>
<reference evidence="3" key="1">
    <citation type="submission" date="2020-07" db="EMBL/GenBank/DDBJ databases">
        <title>Multicomponent nature underlies the extraordinary mechanical properties of spider dragline silk.</title>
        <authorList>
            <person name="Kono N."/>
            <person name="Nakamura H."/>
            <person name="Mori M."/>
            <person name="Yoshida Y."/>
            <person name="Ohtoshi R."/>
            <person name="Malay A.D."/>
            <person name="Moran D.A.P."/>
            <person name="Tomita M."/>
            <person name="Numata K."/>
            <person name="Arakawa K."/>
        </authorList>
    </citation>
    <scope>NUCLEOTIDE SEQUENCE</scope>
</reference>
<feature type="compositionally biased region" description="Basic and acidic residues" evidence="1">
    <location>
        <begin position="173"/>
        <end position="185"/>
    </location>
</feature>
<dbReference type="InterPro" id="IPR016177">
    <property type="entry name" value="DNA-bd_dom_sf"/>
</dbReference>
<feature type="compositionally biased region" description="Basic residues" evidence="1">
    <location>
        <begin position="163"/>
        <end position="172"/>
    </location>
</feature>
<dbReference type="Pfam" id="PF01429">
    <property type="entry name" value="MBD"/>
    <property type="match status" value="1"/>
</dbReference>
<evidence type="ECO:0000313" key="3">
    <source>
        <dbReference type="EMBL" id="GFQ93625.1"/>
    </source>
</evidence>
<evidence type="ECO:0000256" key="1">
    <source>
        <dbReference type="SAM" id="MobiDB-lite"/>
    </source>
</evidence>
<protein>
    <recommendedName>
        <fullName evidence="2">MBD domain-containing protein</fullName>
    </recommendedName>
</protein>
<feature type="compositionally biased region" description="Basic and acidic residues" evidence="1">
    <location>
        <begin position="231"/>
        <end position="245"/>
    </location>
</feature>
<feature type="domain" description="MBD" evidence="2">
    <location>
        <begin position="279"/>
        <end position="350"/>
    </location>
</feature>
<gene>
    <name evidence="3" type="primary">X975_25495</name>
    <name evidence="3" type="ORF">TNCT_299172</name>
</gene>
<feature type="compositionally biased region" description="Basic and acidic residues" evidence="1">
    <location>
        <begin position="270"/>
        <end position="280"/>
    </location>
</feature>
<feature type="compositionally biased region" description="Low complexity" evidence="1">
    <location>
        <begin position="130"/>
        <end position="142"/>
    </location>
</feature>
<name>A0A8X6G084_TRICU</name>
<proteinExistence type="predicted"/>
<dbReference type="AlphaFoldDB" id="A0A8X6G084"/>
<accession>A0A8X6G084</accession>
<dbReference type="CDD" id="cd00122">
    <property type="entry name" value="MBD"/>
    <property type="match status" value="1"/>
</dbReference>
<dbReference type="InterPro" id="IPR001739">
    <property type="entry name" value="Methyl_CpG_DNA-bd"/>
</dbReference>
<sequence length="440" mass="49222">MLQRSKFGKASLSTICLNYHNRVLYLCETVEKFADTCYSNSQDNSEKVCCAVLGEFGYRLCYEYGEMSSSIFEVKETDSDSEKVLGFGLDTCEENGIMSTQSDGELPKDHTYTKEPDILQDENVKENDLNNQAEGNMNNNEAPVKKTRASRATKVEKPVAVVRRAKSKRKPPVKKETIVPKKAQTKKDDVIADIVAVTEDLMKEEKTDEKVVEAAATEVESKPSKRGRKRKIEEKENVLDQDSTKEPAANSAELSKKKNTSTTKQKKKAVKEPKQKKVPNDDMIDNHNLPQGWLRKTVVRKSGKSAGQIDVYIYSPDGFKLRSRPDVAAYLQRTKSNLKVEDFDFSKKAVLDNPSIKPVQAEIPKKKPAPAKLKTPAKRKEEGSPKKTPKTLLVKIVSESRSKRATKKSPRKVVKENKTVAKGKQTLKAGVKGGKKKKNA</sequence>
<comment type="caution">
    <text evidence="3">The sequence shown here is derived from an EMBL/GenBank/DDBJ whole genome shotgun (WGS) entry which is preliminary data.</text>
</comment>
<dbReference type="Proteomes" id="UP000887116">
    <property type="component" value="Unassembled WGS sequence"/>
</dbReference>
<dbReference type="SUPFAM" id="SSF54171">
    <property type="entry name" value="DNA-binding domain"/>
    <property type="match status" value="1"/>
</dbReference>
<dbReference type="Gene3D" id="3.30.890.10">
    <property type="entry name" value="Methyl-cpg-binding Protein 2, Chain A"/>
    <property type="match status" value="1"/>
</dbReference>
<dbReference type="EMBL" id="BMAO01024181">
    <property type="protein sequence ID" value="GFQ93625.1"/>
    <property type="molecule type" value="Genomic_DNA"/>
</dbReference>
<feature type="region of interest" description="Disordered" evidence="1">
    <location>
        <begin position="130"/>
        <end position="185"/>
    </location>
</feature>
<feature type="region of interest" description="Disordered" evidence="1">
    <location>
        <begin position="356"/>
        <end position="440"/>
    </location>
</feature>
<keyword evidence="4" id="KW-1185">Reference proteome</keyword>
<feature type="compositionally biased region" description="Basic and acidic residues" evidence="1">
    <location>
        <begin position="203"/>
        <end position="212"/>
    </location>
</feature>
<evidence type="ECO:0000313" key="4">
    <source>
        <dbReference type="Proteomes" id="UP000887116"/>
    </source>
</evidence>
<feature type="region of interest" description="Disordered" evidence="1">
    <location>
        <begin position="203"/>
        <end position="289"/>
    </location>
</feature>